<keyword evidence="7" id="KW-1185">Reference proteome</keyword>
<dbReference type="GO" id="GO:1904680">
    <property type="term" value="F:peptide transmembrane transporter activity"/>
    <property type="evidence" value="ECO:0007669"/>
    <property type="project" value="TreeGrafter"/>
</dbReference>
<keyword evidence="4" id="KW-1133">Transmembrane helix</keyword>
<dbReference type="Gene3D" id="3.10.105.10">
    <property type="entry name" value="Dipeptide-binding Protein, Domain 3"/>
    <property type="match status" value="1"/>
</dbReference>
<dbReference type="SUPFAM" id="SSF53850">
    <property type="entry name" value="Periplasmic binding protein-like II"/>
    <property type="match status" value="1"/>
</dbReference>
<dbReference type="PIRSF" id="PIRSF002741">
    <property type="entry name" value="MppA"/>
    <property type="match status" value="1"/>
</dbReference>
<evidence type="ECO:0000313" key="6">
    <source>
        <dbReference type="EMBL" id="AQS55901.1"/>
    </source>
</evidence>
<name>A0A1U9K7A0_9BACL</name>
<dbReference type="PANTHER" id="PTHR30290">
    <property type="entry name" value="PERIPLASMIC BINDING COMPONENT OF ABC TRANSPORTER"/>
    <property type="match status" value="1"/>
</dbReference>
<organism evidence="6 7">
    <name type="scientific">Novibacillus thermophilus</name>
    <dbReference type="NCBI Taxonomy" id="1471761"/>
    <lineage>
        <taxon>Bacteria</taxon>
        <taxon>Bacillati</taxon>
        <taxon>Bacillota</taxon>
        <taxon>Bacilli</taxon>
        <taxon>Bacillales</taxon>
        <taxon>Thermoactinomycetaceae</taxon>
        <taxon>Novibacillus</taxon>
    </lineage>
</organism>
<evidence type="ECO:0000256" key="1">
    <source>
        <dbReference type="ARBA" id="ARBA00005695"/>
    </source>
</evidence>
<gene>
    <name evidence="6" type="ORF">B0W44_08955</name>
</gene>
<dbReference type="InterPro" id="IPR000914">
    <property type="entry name" value="SBP_5_dom"/>
</dbReference>
<dbReference type="GO" id="GO:0042597">
    <property type="term" value="C:periplasmic space"/>
    <property type="evidence" value="ECO:0007669"/>
    <property type="project" value="UniProtKB-ARBA"/>
</dbReference>
<evidence type="ECO:0000256" key="3">
    <source>
        <dbReference type="ARBA" id="ARBA00022729"/>
    </source>
</evidence>
<proteinExistence type="inferred from homology"/>
<sequence length="501" mass="56739">MDERKKLLLIVASVFVWSSSLLLWGGWWVHREHGSAVSAQVEKSNPRTGGSISIPLYNDVPRSIRPLTPENEATETVLSFIYEPLVERQPDGTTKNVLAESWQMDEQAGTVSVTLRKGVKWHDGEPLTADDVLYTYHKLADPNYNGSYRRLVQAIAGVEDVRSGKVKTIQGITLTEGEAPSLTFQLDEAPDSVTELLQIPIVPRHLHASSDGEPETTHLIGTGPYRMAERSEKSVIELERFSQYWDEAPSLDEVTCRTMTLEEAVTQFKEGKLDVLPQMDATNAPAVRDGLDVSPLQKTGDVFHYVAFNPMQDLWQDATLRAQMGHVIDKQQIVKQWLKGFGEKIDTPRGMQVERAKKDEVEQALKALREEELSLHFTSQWVERDGLAAQLKNQWEAAGLTVELVEHDHVSKLAKAVQTGDADLFLMTDWVRVESRALLDWWEEDDLRQWTSLSTNQLTTLLREAAEAEGKERERIMLQWNEQFVEEMPLIPSCVRKCSIL</sequence>
<dbReference type="Proteomes" id="UP000188603">
    <property type="component" value="Chromosome"/>
</dbReference>
<dbReference type="Pfam" id="PF00496">
    <property type="entry name" value="SBP_bac_5"/>
    <property type="match status" value="1"/>
</dbReference>
<keyword evidence="4" id="KW-0472">Membrane</keyword>
<feature type="transmembrane region" description="Helical" evidence="4">
    <location>
        <begin position="7"/>
        <end position="29"/>
    </location>
</feature>
<dbReference type="InterPro" id="IPR039424">
    <property type="entry name" value="SBP_5"/>
</dbReference>
<keyword evidence="4" id="KW-0812">Transmembrane</keyword>
<reference evidence="6 7" key="1">
    <citation type="journal article" date="2015" name="Int. J. Syst. Evol. Microbiol.">
        <title>Novibacillus thermophilus gen. nov., sp. nov., a Gram-staining-negative and moderately thermophilic member of the family Thermoactinomycetaceae.</title>
        <authorList>
            <person name="Yang G."/>
            <person name="Chen J."/>
            <person name="Zhou S."/>
        </authorList>
    </citation>
    <scope>NUCLEOTIDE SEQUENCE [LARGE SCALE GENOMIC DNA]</scope>
    <source>
        <strain evidence="6 7">SG-1</strain>
    </source>
</reference>
<evidence type="ECO:0000256" key="4">
    <source>
        <dbReference type="SAM" id="Phobius"/>
    </source>
</evidence>
<dbReference type="Gene3D" id="3.40.190.10">
    <property type="entry name" value="Periplasmic binding protein-like II"/>
    <property type="match status" value="1"/>
</dbReference>
<keyword evidence="3" id="KW-0732">Signal</keyword>
<dbReference type="InterPro" id="IPR030678">
    <property type="entry name" value="Peptide/Ni-bd"/>
</dbReference>
<dbReference type="OrthoDB" id="9796817at2"/>
<dbReference type="STRING" id="1471761.B0W44_08955"/>
<evidence type="ECO:0000313" key="7">
    <source>
        <dbReference type="Proteomes" id="UP000188603"/>
    </source>
</evidence>
<evidence type="ECO:0000256" key="2">
    <source>
        <dbReference type="ARBA" id="ARBA00022448"/>
    </source>
</evidence>
<dbReference type="GO" id="GO:0043190">
    <property type="term" value="C:ATP-binding cassette (ABC) transporter complex"/>
    <property type="evidence" value="ECO:0007669"/>
    <property type="project" value="InterPro"/>
</dbReference>
<feature type="domain" description="Solute-binding protein family 5" evidence="5">
    <location>
        <begin position="95"/>
        <end position="427"/>
    </location>
</feature>
<accession>A0A1U9K7A0</accession>
<evidence type="ECO:0000259" key="5">
    <source>
        <dbReference type="Pfam" id="PF00496"/>
    </source>
</evidence>
<protein>
    <recommendedName>
        <fullName evidence="5">Solute-binding protein family 5 domain-containing protein</fullName>
    </recommendedName>
</protein>
<dbReference type="KEGG" id="ntr:B0W44_08955"/>
<keyword evidence="2" id="KW-0813">Transport</keyword>
<dbReference type="CDD" id="cd00995">
    <property type="entry name" value="PBP2_NikA_DppA_OppA_like"/>
    <property type="match status" value="1"/>
</dbReference>
<dbReference type="PANTHER" id="PTHR30290:SF9">
    <property type="entry name" value="OLIGOPEPTIDE-BINDING PROTEIN APPA"/>
    <property type="match status" value="1"/>
</dbReference>
<dbReference type="EMBL" id="CP019699">
    <property type="protein sequence ID" value="AQS55901.1"/>
    <property type="molecule type" value="Genomic_DNA"/>
</dbReference>
<dbReference type="RefSeq" id="WP_077719764.1">
    <property type="nucleotide sequence ID" value="NZ_CP019699.1"/>
</dbReference>
<dbReference type="AlphaFoldDB" id="A0A1U9K7A0"/>
<comment type="similarity">
    <text evidence="1">Belongs to the bacterial solute-binding protein 5 family.</text>
</comment>
<dbReference type="GO" id="GO:0015833">
    <property type="term" value="P:peptide transport"/>
    <property type="evidence" value="ECO:0007669"/>
    <property type="project" value="TreeGrafter"/>
</dbReference>